<accession>A0A812U4W8</accession>
<evidence type="ECO:0000313" key="1">
    <source>
        <dbReference type="EMBL" id="CAE7551679.1"/>
    </source>
</evidence>
<dbReference type="Proteomes" id="UP000649617">
    <property type="component" value="Unassembled WGS sequence"/>
</dbReference>
<dbReference type="InterPro" id="IPR036770">
    <property type="entry name" value="Ankyrin_rpt-contain_sf"/>
</dbReference>
<dbReference type="Gene3D" id="1.25.40.20">
    <property type="entry name" value="Ankyrin repeat-containing domain"/>
    <property type="match status" value="1"/>
</dbReference>
<reference evidence="1" key="1">
    <citation type="submission" date="2021-02" db="EMBL/GenBank/DDBJ databases">
        <authorList>
            <person name="Dougan E. K."/>
            <person name="Rhodes N."/>
            <person name="Thang M."/>
            <person name="Chan C."/>
        </authorList>
    </citation>
    <scope>NUCLEOTIDE SEQUENCE</scope>
</reference>
<organism evidence="1 2">
    <name type="scientific">Symbiodinium pilosum</name>
    <name type="common">Dinoflagellate</name>
    <dbReference type="NCBI Taxonomy" id="2952"/>
    <lineage>
        <taxon>Eukaryota</taxon>
        <taxon>Sar</taxon>
        <taxon>Alveolata</taxon>
        <taxon>Dinophyceae</taxon>
        <taxon>Suessiales</taxon>
        <taxon>Symbiodiniaceae</taxon>
        <taxon>Symbiodinium</taxon>
    </lineage>
</organism>
<dbReference type="EMBL" id="CAJNIZ010034324">
    <property type="protein sequence ID" value="CAE7551679.1"/>
    <property type="molecule type" value="Genomic_DNA"/>
</dbReference>
<dbReference type="SUPFAM" id="SSF48403">
    <property type="entry name" value="Ankyrin repeat"/>
    <property type="match status" value="1"/>
</dbReference>
<dbReference type="InterPro" id="IPR002110">
    <property type="entry name" value="Ankyrin_rpt"/>
</dbReference>
<keyword evidence="2" id="KW-1185">Reference proteome</keyword>
<dbReference type="Pfam" id="PF13637">
    <property type="entry name" value="Ank_4"/>
    <property type="match status" value="1"/>
</dbReference>
<evidence type="ECO:0000313" key="2">
    <source>
        <dbReference type="Proteomes" id="UP000649617"/>
    </source>
</evidence>
<proteinExistence type="predicted"/>
<gene>
    <name evidence="1" type="ORF">SPIL2461_LOCUS14658</name>
</gene>
<sequence length="261" mass="28734">TVLQAVLNFGADPTPLCYTARTVDELRHSLYHPKLDFWNIAVEHAEYESLIIDWAKRCGAILKRHRLAAKPQRLAAAAKRAAERGWLLGMRQCLSELDKLACLSEHVANKFDMVELETLREELALVAIKAGAANVVEFLVPRWQKMPPSLICCACAHGKQEIAAFLLEKGADLCMSTHGKVGYFNSPLDMAVKHCHINVVDFLCEVLKSDPRAKRPGTAAQEGLEGVEHAESRVHGHAGCVRSGQADLPPSFYSPSVRGCT</sequence>
<feature type="non-terminal residue" evidence="1">
    <location>
        <position position="1"/>
    </location>
</feature>
<dbReference type="AlphaFoldDB" id="A0A812U4W8"/>
<protein>
    <submittedName>
        <fullName evidence="1">Uncharacterized protein</fullName>
    </submittedName>
</protein>
<comment type="caution">
    <text evidence="1">The sequence shown here is derived from an EMBL/GenBank/DDBJ whole genome shotgun (WGS) entry which is preliminary data.</text>
</comment>
<name>A0A812U4W8_SYMPI</name>